<dbReference type="OrthoDB" id="9788818at2"/>
<keyword evidence="12" id="KW-0808">Transferase</keyword>
<feature type="region of interest" description="Disordered" evidence="19">
    <location>
        <begin position="129"/>
        <end position="153"/>
    </location>
</feature>
<keyword evidence="10" id="KW-0597">Phosphoprotein</keyword>
<protein>
    <recommendedName>
        <fullName evidence="6">PTS system mannose-specific EIIAB component</fullName>
        <ecNumber evidence="5">2.7.1.191</ecNumber>
    </recommendedName>
    <alternativeName>
        <fullName evidence="18">EIIAB-Man</fullName>
    </alternativeName>
    <alternativeName>
        <fullName evidence="17">EIII-Man</fullName>
    </alternativeName>
</protein>
<evidence type="ECO:0000313" key="23">
    <source>
        <dbReference type="Proteomes" id="UP000276568"/>
    </source>
</evidence>
<evidence type="ECO:0000256" key="9">
    <source>
        <dbReference type="ARBA" id="ARBA00022490"/>
    </source>
</evidence>
<comment type="caution">
    <text evidence="22">The sequence shown here is derived from an EMBL/GenBank/DDBJ whole genome shotgun (WGS) entry which is preliminary data.</text>
</comment>
<dbReference type="Pfam" id="PF03830">
    <property type="entry name" value="PTSIIB_sorb"/>
    <property type="match status" value="1"/>
</dbReference>
<evidence type="ECO:0000313" key="22">
    <source>
        <dbReference type="EMBL" id="RNM29289.1"/>
    </source>
</evidence>
<evidence type="ECO:0000256" key="3">
    <source>
        <dbReference type="ARBA" id="ARBA00004496"/>
    </source>
</evidence>
<evidence type="ECO:0000256" key="6">
    <source>
        <dbReference type="ARBA" id="ARBA00021685"/>
    </source>
</evidence>
<dbReference type="GO" id="GO:0009401">
    <property type="term" value="P:phosphoenolpyruvate-dependent sugar phosphotransferase system"/>
    <property type="evidence" value="ECO:0007669"/>
    <property type="project" value="UniProtKB-KW"/>
</dbReference>
<keyword evidence="13" id="KW-0598">Phosphotransferase system</keyword>
<feature type="domain" description="PTS EIIB type-4" evidence="21">
    <location>
        <begin position="160"/>
        <end position="325"/>
    </location>
</feature>
<evidence type="ECO:0000256" key="14">
    <source>
        <dbReference type="ARBA" id="ARBA00022777"/>
    </source>
</evidence>
<comment type="subunit">
    <text evidence="4">Homodimer.</text>
</comment>
<keyword evidence="8" id="KW-1003">Cell membrane</keyword>
<keyword evidence="9" id="KW-0963">Cytoplasm</keyword>
<dbReference type="PROSITE" id="PS51096">
    <property type="entry name" value="PTS_EIIA_TYPE_4"/>
    <property type="match status" value="1"/>
</dbReference>
<evidence type="ECO:0000256" key="1">
    <source>
        <dbReference type="ARBA" id="ARBA00000514"/>
    </source>
</evidence>
<evidence type="ECO:0000256" key="12">
    <source>
        <dbReference type="ARBA" id="ARBA00022679"/>
    </source>
</evidence>
<keyword evidence="14" id="KW-0418">Kinase</keyword>
<dbReference type="InterPro" id="IPR004701">
    <property type="entry name" value="PTS_EIIA_man-typ"/>
</dbReference>
<evidence type="ECO:0000256" key="15">
    <source>
        <dbReference type="ARBA" id="ARBA00023136"/>
    </source>
</evidence>
<feature type="compositionally biased region" description="Polar residues" evidence="19">
    <location>
        <begin position="135"/>
        <end position="147"/>
    </location>
</feature>
<comment type="catalytic activity">
    <reaction evidence="1">
        <text>D-mannose(out) + N(pros)-phospho-L-histidyl-[protein] = D-mannose 6-phosphate(in) + L-histidyl-[protein]</text>
        <dbReference type="Rhea" id="RHEA:49232"/>
        <dbReference type="Rhea" id="RHEA-COMP:9745"/>
        <dbReference type="Rhea" id="RHEA-COMP:9746"/>
        <dbReference type="ChEBI" id="CHEBI:4208"/>
        <dbReference type="ChEBI" id="CHEBI:29979"/>
        <dbReference type="ChEBI" id="CHEBI:58735"/>
        <dbReference type="ChEBI" id="CHEBI:64837"/>
        <dbReference type="EC" id="2.7.1.191"/>
    </reaction>
</comment>
<dbReference type="InterPro" id="IPR036667">
    <property type="entry name" value="PTS_IIB_sorbose-sp_sf"/>
</dbReference>
<sequence>MVGILIASHGDFAKGIKMSAEMIFGQQDNVAAVTLQPTEGPDDIRKKMEVAIATFEDPEQVLILCDLFGGTPFNQANGLIHGHEDTWAILTGMNLPMLIEALASRFSIETAHAIATHVITTAKEGVQARPASLQPKETQAVVETSKPTGPIPEGTVLGDGHIHFVLARIDSRLLHGQVATGWTKTTKPNRIIVASDTVAHDALRKQIIMEAAPPGVPANVVPLYKLVEVSKDPRFGLTQALVLFENPQDALQVIASGVDIKTLNIGSMAHKEGKCAVNQAISLDREDVRTFEKLKALGVQFDVRKVPSDPPGNMDALIAQARKELA</sequence>
<feature type="domain" description="PTS EIIA type-4" evidence="20">
    <location>
        <begin position="1"/>
        <end position="126"/>
    </location>
</feature>
<evidence type="ECO:0000256" key="5">
    <source>
        <dbReference type="ARBA" id="ARBA00011929"/>
    </source>
</evidence>
<dbReference type="EMBL" id="RJQC01000004">
    <property type="protein sequence ID" value="RNM29289.1"/>
    <property type="molecule type" value="Genomic_DNA"/>
</dbReference>
<keyword evidence="15" id="KW-0472">Membrane</keyword>
<dbReference type="InterPro" id="IPR033887">
    <property type="entry name" value="PTS_IIA_man"/>
</dbReference>
<keyword evidence="7" id="KW-0813">Transport</keyword>
<gene>
    <name evidence="22" type="ORF">EDX97_09800</name>
</gene>
<dbReference type="GO" id="GO:0005737">
    <property type="term" value="C:cytoplasm"/>
    <property type="evidence" value="ECO:0007669"/>
    <property type="project" value="UniProtKB-SubCell"/>
</dbReference>
<evidence type="ECO:0000256" key="7">
    <source>
        <dbReference type="ARBA" id="ARBA00022448"/>
    </source>
</evidence>
<dbReference type="EC" id="2.7.1.191" evidence="5"/>
<dbReference type="InterPro" id="IPR051471">
    <property type="entry name" value="Bacterial_PTS_sugar_comp"/>
</dbReference>
<evidence type="ECO:0000256" key="19">
    <source>
        <dbReference type="SAM" id="MobiDB-lite"/>
    </source>
</evidence>
<evidence type="ECO:0000256" key="17">
    <source>
        <dbReference type="ARBA" id="ARBA00030229"/>
    </source>
</evidence>
<evidence type="ECO:0000259" key="21">
    <source>
        <dbReference type="PROSITE" id="PS51101"/>
    </source>
</evidence>
<dbReference type="Gene3D" id="3.40.50.510">
    <property type="entry name" value="Phosphotransferase system, mannose-type IIA component"/>
    <property type="match status" value="1"/>
</dbReference>
<evidence type="ECO:0000256" key="10">
    <source>
        <dbReference type="ARBA" id="ARBA00022553"/>
    </source>
</evidence>
<dbReference type="SUPFAM" id="SSF52728">
    <property type="entry name" value="PTS IIb component"/>
    <property type="match status" value="1"/>
</dbReference>
<dbReference type="PANTHER" id="PTHR33799">
    <property type="entry name" value="PTS PERMEASE-RELATED-RELATED"/>
    <property type="match status" value="1"/>
</dbReference>
<dbReference type="GO" id="GO:0005886">
    <property type="term" value="C:plasma membrane"/>
    <property type="evidence" value="ECO:0007669"/>
    <property type="project" value="UniProtKB-SubCell"/>
</dbReference>
<comment type="subcellular location">
    <subcellularLocation>
        <location evidence="2">Cell membrane</location>
    </subcellularLocation>
    <subcellularLocation>
        <location evidence="3">Cytoplasm</location>
    </subcellularLocation>
</comment>
<evidence type="ECO:0000256" key="2">
    <source>
        <dbReference type="ARBA" id="ARBA00004236"/>
    </source>
</evidence>
<dbReference type="GO" id="GO:0016301">
    <property type="term" value="F:kinase activity"/>
    <property type="evidence" value="ECO:0007669"/>
    <property type="project" value="UniProtKB-KW"/>
</dbReference>
<evidence type="ECO:0000256" key="11">
    <source>
        <dbReference type="ARBA" id="ARBA00022597"/>
    </source>
</evidence>
<dbReference type="SUPFAM" id="SSF53062">
    <property type="entry name" value="PTS system fructose IIA component-like"/>
    <property type="match status" value="1"/>
</dbReference>
<name>A0A3N0HWZ3_9FIRM</name>
<dbReference type="RefSeq" id="WP_128520974.1">
    <property type="nucleotide sequence ID" value="NZ_RJQC01000004.1"/>
</dbReference>
<accession>A0A3N0HWZ3</accession>
<evidence type="ECO:0000259" key="20">
    <source>
        <dbReference type="PROSITE" id="PS51096"/>
    </source>
</evidence>
<keyword evidence="23" id="KW-1185">Reference proteome</keyword>
<dbReference type="CDD" id="cd00006">
    <property type="entry name" value="PTS_IIA_man"/>
    <property type="match status" value="1"/>
</dbReference>
<dbReference type="Gene3D" id="3.40.35.10">
    <property type="entry name" value="Phosphotransferase system, sorbose subfamily IIB component"/>
    <property type="match status" value="1"/>
</dbReference>
<evidence type="ECO:0000256" key="4">
    <source>
        <dbReference type="ARBA" id="ARBA00011738"/>
    </source>
</evidence>
<reference evidence="22 23" key="1">
    <citation type="submission" date="2018-11" db="EMBL/GenBank/DDBJ databases">
        <title>Clostridium sp. nov., a member of the family Erysipelotrichaceae isolated from pig faeces.</title>
        <authorList>
            <person name="Chang Y.-H."/>
        </authorList>
    </citation>
    <scope>NUCLEOTIDE SEQUENCE [LARGE SCALE GENOMIC DNA]</scope>
    <source>
        <strain evidence="22 23">YH-panp20</strain>
    </source>
</reference>
<comment type="function">
    <text evidence="16">The phosphoenolpyruvate-dependent sugar phosphotransferase system (sugar PTS), a major carbohydrate active transport system, catalyzes the phosphorylation of incoming sugar substrates concomitantly with their translocation across the cell membrane. The enzyme II ManXYZ PTS system is involved in mannose transport.</text>
</comment>
<keyword evidence="11" id="KW-0762">Sugar transport</keyword>
<dbReference type="PANTHER" id="PTHR33799:SF1">
    <property type="entry name" value="PTS SYSTEM MANNOSE-SPECIFIC EIIAB COMPONENT-RELATED"/>
    <property type="match status" value="1"/>
</dbReference>
<dbReference type="Proteomes" id="UP000276568">
    <property type="component" value="Unassembled WGS sequence"/>
</dbReference>
<evidence type="ECO:0000256" key="18">
    <source>
        <dbReference type="ARBA" id="ARBA00032197"/>
    </source>
</evidence>
<dbReference type="AlphaFoldDB" id="A0A3N0HWZ3"/>
<evidence type="ECO:0000256" key="8">
    <source>
        <dbReference type="ARBA" id="ARBA00022475"/>
    </source>
</evidence>
<proteinExistence type="predicted"/>
<dbReference type="InterPro" id="IPR036662">
    <property type="entry name" value="PTS_EIIA_man-typ_sf"/>
</dbReference>
<evidence type="ECO:0000256" key="13">
    <source>
        <dbReference type="ARBA" id="ARBA00022683"/>
    </source>
</evidence>
<dbReference type="GO" id="GO:0008982">
    <property type="term" value="F:protein-N(PI)-phosphohistidine-sugar phosphotransferase activity"/>
    <property type="evidence" value="ECO:0007669"/>
    <property type="project" value="InterPro"/>
</dbReference>
<evidence type="ECO:0000256" key="16">
    <source>
        <dbReference type="ARBA" id="ARBA00023757"/>
    </source>
</evidence>
<dbReference type="InterPro" id="IPR004720">
    <property type="entry name" value="PTS_IIB_sorbose-sp"/>
</dbReference>
<dbReference type="CDD" id="cd00001">
    <property type="entry name" value="PTS_IIB_man"/>
    <property type="match status" value="1"/>
</dbReference>
<dbReference type="Pfam" id="PF03610">
    <property type="entry name" value="EIIA-man"/>
    <property type="match status" value="1"/>
</dbReference>
<organism evidence="22 23">
    <name type="scientific">Absicoccus porci</name>
    <dbReference type="NCBI Taxonomy" id="2486576"/>
    <lineage>
        <taxon>Bacteria</taxon>
        <taxon>Bacillati</taxon>
        <taxon>Bacillota</taxon>
        <taxon>Erysipelotrichia</taxon>
        <taxon>Erysipelotrichales</taxon>
        <taxon>Erysipelotrichaceae</taxon>
        <taxon>Absicoccus</taxon>
    </lineage>
</organism>
<dbReference type="PROSITE" id="PS51101">
    <property type="entry name" value="PTS_EIIB_TYPE_4"/>
    <property type="match status" value="1"/>
</dbReference>